<proteinExistence type="predicted"/>
<reference evidence="3" key="1">
    <citation type="submission" date="2022-11" db="EMBL/GenBank/DDBJ databases">
        <title>Hoeflea poritis sp. nov., isolated from scleractinian coral Porites lutea.</title>
        <authorList>
            <person name="Zhang G."/>
            <person name="Wei Q."/>
            <person name="Cai L."/>
        </authorList>
    </citation>
    <scope>NUCLEOTIDE SEQUENCE</scope>
    <source>
        <strain evidence="3">E7-10</strain>
    </source>
</reference>
<dbReference type="InterPro" id="IPR014147">
    <property type="entry name" value="T4SS_TrbJ"/>
</dbReference>
<keyword evidence="4" id="KW-1185">Reference proteome</keyword>
<evidence type="ECO:0000256" key="2">
    <source>
        <dbReference type="SAM" id="SignalP"/>
    </source>
</evidence>
<dbReference type="EMBL" id="JAPJZH010000026">
    <property type="protein sequence ID" value="MDA4848605.1"/>
    <property type="molecule type" value="Genomic_DNA"/>
</dbReference>
<accession>A0ABT4VV73</accession>
<keyword evidence="1" id="KW-0175">Coiled coil</keyword>
<evidence type="ECO:0000313" key="3">
    <source>
        <dbReference type="EMBL" id="MDA4848605.1"/>
    </source>
</evidence>
<feature type="coiled-coil region" evidence="1">
    <location>
        <begin position="42"/>
        <end position="76"/>
    </location>
</feature>
<organism evidence="3 4">
    <name type="scientific">Hoeflea poritis</name>
    <dbReference type="NCBI Taxonomy" id="2993659"/>
    <lineage>
        <taxon>Bacteria</taxon>
        <taxon>Pseudomonadati</taxon>
        <taxon>Pseudomonadota</taxon>
        <taxon>Alphaproteobacteria</taxon>
        <taxon>Hyphomicrobiales</taxon>
        <taxon>Rhizobiaceae</taxon>
        <taxon>Hoeflea</taxon>
    </lineage>
</organism>
<dbReference type="NCBIfam" id="NF010448">
    <property type="entry name" value="PRK13874.1"/>
    <property type="match status" value="1"/>
</dbReference>
<sequence length="240" mass="25693">MRIRFLAAVTAVCLTIAPVDNAYALFGFGDIVYDPTNHAENLLTAARSLEQINNQVRQLANEAQMLINQAQNLASLPSSIASELQTSLEEVGALIENAEGLAYDVVRIDEAYRELFPEGYAASVTTSRIVQDAQATWELAREGFKHSLDVQAGVVVQLQGDAATLDGLIADSQGAAGNLQALQAGNQLTALAAKQSMQLQSLLAASARADALREADALAARERGRARFERFLGDGNAYSR</sequence>
<name>A0ABT4VV73_9HYPH</name>
<dbReference type="Proteomes" id="UP001148313">
    <property type="component" value="Unassembled WGS sequence"/>
</dbReference>
<comment type="caution">
    <text evidence="3">The sequence shown here is derived from an EMBL/GenBank/DDBJ whole genome shotgun (WGS) entry which is preliminary data.</text>
</comment>
<gene>
    <name evidence="3" type="primary">trbJ</name>
    <name evidence="3" type="ORF">OOZ53_24830</name>
</gene>
<evidence type="ECO:0000256" key="1">
    <source>
        <dbReference type="SAM" id="Coils"/>
    </source>
</evidence>
<protein>
    <submittedName>
        <fullName evidence="3">P-type conjugative transfer protein TrbJ</fullName>
    </submittedName>
</protein>
<feature type="signal peptide" evidence="2">
    <location>
        <begin position="1"/>
        <end position="22"/>
    </location>
</feature>
<dbReference type="RefSeq" id="WP_271092480.1">
    <property type="nucleotide sequence ID" value="NZ_JAPJZH010000026.1"/>
</dbReference>
<evidence type="ECO:0000313" key="4">
    <source>
        <dbReference type="Proteomes" id="UP001148313"/>
    </source>
</evidence>
<dbReference type="NCBIfam" id="TIGR02780">
    <property type="entry name" value="TrbJ_Ti"/>
    <property type="match status" value="1"/>
</dbReference>
<keyword evidence="2" id="KW-0732">Signal</keyword>
<feature type="chain" id="PRO_5047294743" evidence="2">
    <location>
        <begin position="23"/>
        <end position="240"/>
    </location>
</feature>